<dbReference type="Proteomes" id="UP000431401">
    <property type="component" value="Unassembled WGS sequence"/>
</dbReference>
<dbReference type="InterPro" id="IPR052342">
    <property type="entry name" value="MCH/BMMD"/>
</dbReference>
<protein>
    <submittedName>
        <fullName evidence="1">Uncharacterized protein</fullName>
    </submittedName>
</protein>
<accession>A0A7K0DYQ1</accession>
<dbReference type="PANTHER" id="PTHR43664:SF1">
    <property type="entry name" value="BETA-METHYLMALYL-COA DEHYDRATASE"/>
    <property type="match status" value="1"/>
</dbReference>
<dbReference type="AlphaFoldDB" id="A0A7K0DYQ1"/>
<evidence type="ECO:0000313" key="2">
    <source>
        <dbReference type="Proteomes" id="UP000431401"/>
    </source>
</evidence>
<organism evidence="1 2">
    <name type="scientific">Nocardia aurantia</name>
    <dbReference type="NCBI Taxonomy" id="2585199"/>
    <lineage>
        <taxon>Bacteria</taxon>
        <taxon>Bacillati</taxon>
        <taxon>Actinomycetota</taxon>
        <taxon>Actinomycetes</taxon>
        <taxon>Mycobacteriales</taxon>
        <taxon>Nocardiaceae</taxon>
        <taxon>Nocardia</taxon>
    </lineage>
</organism>
<comment type="caution">
    <text evidence="1">The sequence shown here is derived from an EMBL/GenBank/DDBJ whole genome shotgun (WGS) entry which is preliminary data.</text>
</comment>
<gene>
    <name evidence="1" type="ORF">NRB56_65380</name>
</gene>
<name>A0A7K0DYQ1_9NOCA</name>
<dbReference type="SUPFAM" id="SSF54637">
    <property type="entry name" value="Thioesterase/thiol ester dehydrase-isomerase"/>
    <property type="match status" value="1"/>
</dbReference>
<keyword evidence="2" id="KW-1185">Reference proteome</keyword>
<proteinExistence type="predicted"/>
<dbReference type="Gene3D" id="3.10.129.10">
    <property type="entry name" value="Hotdog Thioesterase"/>
    <property type="match status" value="1"/>
</dbReference>
<dbReference type="PANTHER" id="PTHR43664">
    <property type="entry name" value="MONOAMINE OXIDASE-RELATED"/>
    <property type="match status" value="1"/>
</dbReference>
<dbReference type="InterPro" id="IPR029069">
    <property type="entry name" value="HotDog_dom_sf"/>
</dbReference>
<sequence>MGRSTLGTGLTGNPASIHLGAVFAEQTEWGRLLVCSLVTLAIVGAMTVRSTSGLTTGNLGWRDIALRAPVFVGAGHAPRRPLTPDPDRHPEILRGLSACPDFDAIGQVLRPRGNAVWTCLRPMVKRVR</sequence>
<dbReference type="EMBL" id="WEGI01000016">
    <property type="protein sequence ID" value="MQY30933.1"/>
    <property type="molecule type" value="Genomic_DNA"/>
</dbReference>
<evidence type="ECO:0000313" key="1">
    <source>
        <dbReference type="EMBL" id="MQY30933.1"/>
    </source>
</evidence>
<reference evidence="1 2" key="1">
    <citation type="submission" date="2019-10" db="EMBL/GenBank/DDBJ databases">
        <title>Nocardia macrotermitis sp. nov. and Nocardia aurantia sp. nov., isolated from the gut of fungus growing-termite Macrotermes natalensis.</title>
        <authorList>
            <person name="Benndorf R."/>
            <person name="Schwitalla J."/>
            <person name="Martin K."/>
            <person name="De Beer W."/>
            <person name="Kaster A.-K."/>
            <person name="Vollmers J."/>
            <person name="Poulsen M."/>
            <person name="Beemelmanns C."/>
        </authorList>
    </citation>
    <scope>NUCLEOTIDE SEQUENCE [LARGE SCALE GENOMIC DNA]</scope>
    <source>
        <strain evidence="1 2">RB56</strain>
    </source>
</reference>